<dbReference type="PANTHER" id="PTHR23511">
    <property type="entry name" value="SYNAPTIC VESICLE GLYCOPROTEIN 2"/>
    <property type="match status" value="1"/>
</dbReference>
<evidence type="ECO:0000256" key="1">
    <source>
        <dbReference type="ARBA" id="ARBA00004141"/>
    </source>
</evidence>
<feature type="transmembrane region" description="Helical" evidence="7">
    <location>
        <begin position="143"/>
        <end position="165"/>
    </location>
</feature>
<feature type="transmembrane region" description="Helical" evidence="7">
    <location>
        <begin position="436"/>
        <end position="462"/>
    </location>
</feature>
<dbReference type="PANTHER" id="PTHR23511:SF36">
    <property type="entry name" value="EG:BACR7A4.13 PROTEIN-RELATED"/>
    <property type="match status" value="1"/>
</dbReference>
<evidence type="ECO:0000259" key="8">
    <source>
        <dbReference type="PROSITE" id="PS50850"/>
    </source>
</evidence>
<keyword evidence="6 7" id="KW-0472">Membrane</keyword>
<dbReference type="OrthoDB" id="3936150at2759"/>
<dbReference type="EMBL" id="QOIP01000010">
    <property type="protein sequence ID" value="RLU17517.1"/>
    <property type="molecule type" value="Genomic_DNA"/>
</dbReference>
<reference evidence="9" key="1">
    <citation type="journal article" date="2018" name="Genome Res.">
        <title>The genomic architecture and molecular evolution of ant odorant receptors.</title>
        <authorList>
            <person name="McKenzie S.K."/>
            <person name="Kronauer D.J.C."/>
        </authorList>
    </citation>
    <scope>NUCLEOTIDE SEQUENCE [LARGE SCALE GENOMIC DNA]</scope>
    <source>
        <strain evidence="9">Clonal line C1</strain>
    </source>
</reference>
<reference evidence="9" key="2">
    <citation type="submission" date="2018-07" db="EMBL/GenBank/DDBJ databases">
        <authorList>
            <person name="Mckenzie S.K."/>
            <person name="Kronauer D.J.C."/>
        </authorList>
    </citation>
    <scope>NUCLEOTIDE SEQUENCE</scope>
    <source>
        <strain evidence="9">Clonal line C1</strain>
    </source>
</reference>
<dbReference type="Gene3D" id="1.20.1250.20">
    <property type="entry name" value="MFS general substrate transporter like domains"/>
    <property type="match status" value="1"/>
</dbReference>
<feature type="transmembrane region" description="Helical" evidence="7">
    <location>
        <begin position="91"/>
        <end position="110"/>
    </location>
</feature>
<keyword evidence="5 7" id="KW-1133">Transmembrane helix</keyword>
<dbReference type="GO" id="GO:0016020">
    <property type="term" value="C:membrane"/>
    <property type="evidence" value="ECO:0007669"/>
    <property type="project" value="UniProtKB-SubCell"/>
</dbReference>
<evidence type="ECO:0000256" key="4">
    <source>
        <dbReference type="ARBA" id="ARBA00022692"/>
    </source>
</evidence>
<keyword evidence="3" id="KW-0813">Transport</keyword>
<comment type="caution">
    <text evidence="9">The sequence shown here is derived from an EMBL/GenBank/DDBJ whole genome shotgun (WGS) entry which is preliminary data.</text>
</comment>
<evidence type="ECO:0000256" key="2">
    <source>
        <dbReference type="ARBA" id="ARBA00008335"/>
    </source>
</evidence>
<feature type="domain" description="Major facilitator superfamily (MFS) profile" evidence="8">
    <location>
        <begin position="53"/>
        <end position="540"/>
    </location>
</feature>
<comment type="subcellular location">
    <subcellularLocation>
        <location evidence="1">Membrane</location>
        <topology evidence="1">Multi-pass membrane protein</topology>
    </subcellularLocation>
</comment>
<feature type="transmembrane region" description="Helical" evidence="7">
    <location>
        <begin position="119"/>
        <end position="137"/>
    </location>
</feature>
<dbReference type="AlphaFoldDB" id="A0A3L8DAK5"/>
<dbReference type="Pfam" id="PF00083">
    <property type="entry name" value="Sugar_tr"/>
    <property type="match status" value="1"/>
</dbReference>
<feature type="transmembrane region" description="Helical" evidence="7">
    <location>
        <begin position="404"/>
        <end position="424"/>
    </location>
</feature>
<protein>
    <recommendedName>
        <fullName evidence="8">Major facilitator superfamily (MFS) profile domain-containing protein</fullName>
    </recommendedName>
</protein>
<proteinExistence type="inferred from homology"/>
<dbReference type="Proteomes" id="UP000279307">
    <property type="component" value="Chromosome 10"/>
</dbReference>
<feature type="transmembrane region" description="Helical" evidence="7">
    <location>
        <begin position="177"/>
        <end position="200"/>
    </location>
</feature>
<accession>A0A3L8DAK5</accession>
<keyword evidence="4 7" id="KW-0812">Transmembrane</keyword>
<evidence type="ECO:0000256" key="5">
    <source>
        <dbReference type="ARBA" id="ARBA00022989"/>
    </source>
</evidence>
<dbReference type="SUPFAM" id="SSF103473">
    <property type="entry name" value="MFS general substrate transporter"/>
    <property type="match status" value="1"/>
</dbReference>
<evidence type="ECO:0000256" key="6">
    <source>
        <dbReference type="ARBA" id="ARBA00023136"/>
    </source>
</evidence>
<gene>
    <name evidence="9" type="ORF">DMN91_009752</name>
</gene>
<organism evidence="9">
    <name type="scientific">Ooceraea biroi</name>
    <name type="common">Clonal raider ant</name>
    <name type="synonym">Cerapachys biroi</name>
    <dbReference type="NCBI Taxonomy" id="2015173"/>
    <lineage>
        <taxon>Eukaryota</taxon>
        <taxon>Metazoa</taxon>
        <taxon>Ecdysozoa</taxon>
        <taxon>Arthropoda</taxon>
        <taxon>Hexapoda</taxon>
        <taxon>Insecta</taxon>
        <taxon>Pterygota</taxon>
        <taxon>Neoptera</taxon>
        <taxon>Endopterygota</taxon>
        <taxon>Hymenoptera</taxon>
        <taxon>Apocrita</taxon>
        <taxon>Aculeata</taxon>
        <taxon>Formicoidea</taxon>
        <taxon>Formicidae</taxon>
        <taxon>Dorylinae</taxon>
        <taxon>Ooceraea</taxon>
    </lineage>
</organism>
<comment type="similarity">
    <text evidence="2">Belongs to the major facilitator superfamily.</text>
</comment>
<evidence type="ECO:0000313" key="9">
    <source>
        <dbReference type="EMBL" id="RLU17517.1"/>
    </source>
</evidence>
<dbReference type="GO" id="GO:0022857">
    <property type="term" value="F:transmembrane transporter activity"/>
    <property type="evidence" value="ECO:0007669"/>
    <property type="project" value="InterPro"/>
</dbReference>
<dbReference type="InterPro" id="IPR005828">
    <property type="entry name" value="MFS_sugar_transport-like"/>
</dbReference>
<sequence>MSYDNKPDMIGMPEKKKVEQRDSIVIEDVPSTKIADFETAISAAGTGKFQHLLIFAIIPASWASSMDTANMSMILASAECDLGLSLFDKGILNAITYVGMVLSGFIWGYLADVKGRKKVILYGYLADGICNVLAGFSQNFETLVFFKFLSGIIVSGPHATLMAYCAEFYGAEGRAKIPILVGFSVQFGCVVNAALAWLVVPQPWSFSIWDGAFVYNSWRIFLSLCGVPTLIGVVCLCFFPESPKFLMTQDRNEEALEVFKRIFSVNTGLPKDNYPVHALGDVNSNNTNTKQYAPESQSDTKSCLKNGIQQMKPIFQKPYLSRILLLITTQFCEMLCLNTLRLWQPQLFTTIENFDNLDTNITNPTFCEIIDISTAADASKNVTLQGASGCESVVVSDSTYLDTVIVSATASVFIFFASIFVNYLQHKYLALVSYGSALLCLIALIWSTNALITLVLTCLYLGLLCKNFNVMVGATVLLFPTSLRAMAVSMEMIVGRIGSMIGNLIFPILLQYGCIAPIINLACFTLLCILFTCFLPSTRKPAE</sequence>
<feature type="transmembrane region" description="Helical" evidence="7">
    <location>
        <begin position="468"/>
        <end position="486"/>
    </location>
</feature>
<evidence type="ECO:0000256" key="7">
    <source>
        <dbReference type="SAM" id="Phobius"/>
    </source>
</evidence>
<name>A0A3L8DAK5_OOCBI</name>
<evidence type="ECO:0000256" key="3">
    <source>
        <dbReference type="ARBA" id="ARBA00022448"/>
    </source>
</evidence>
<dbReference type="InterPro" id="IPR036259">
    <property type="entry name" value="MFS_trans_sf"/>
</dbReference>
<dbReference type="InterPro" id="IPR020846">
    <property type="entry name" value="MFS_dom"/>
</dbReference>
<feature type="transmembrane region" description="Helical" evidence="7">
    <location>
        <begin position="220"/>
        <end position="239"/>
    </location>
</feature>
<dbReference type="PROSITE" id="PS50850">
    <property type="entry name" value="MFS"/>
    <property type="match status" value="1"/>
</dbReference>
<feature type="transmembrane region" description="Helical" evidence="7">
    <location>
        <begin position="518"/>
        <end position="537"/>
    </location>
</feature>